<keyword evidence="6 7" id="KW-0472">Membrane</keyword>
<feature type="transmembrane region" description="Helical" evidence="7">
    <location>
        <begin position="84"/>
        <end position="105"/>
    </location>
</feature>
<keyword evidence="9" id="KW-1185">Reference proteome</keyword>
<organism evidence="8 9">
    <name type="scientific">Galactobacter caseinivorans</name>
    <dbReference type="NCBI Taxonomy" id="2676123"/>
    <lineage>
        <taxon>Bacteria</taxon>
        <taxon>Bacillati</taxon>
        <taxon>Actinomycetota</taxon>
        <taxon>Actinomycetes</taxon>
        <taxon>Micrococcales</taxon>
        <taxon>Micrococcaceae</taxon>
        <taxon>Galactobacter</taxon>
    </lineage>
</organism>
<evidence type="ECO:0000256" key="7">
    <source>
        <dbReference type="SAM" id="Phobius"/>
    </source>
</evidence>
<protein>
    <submittedName>
        <fullName evidence="8">DoxX family protein</fullName>
    </submittedName>
</protein>
<dbReference type="Pfam" id="PF07681">
    <property type="entry name" value="DoxX"/>
    <property type="match status" value="1"/>
</dbReference>
<gene>
    <name evidence="8" type="ORF">DWQ67_13240</name>
</gene>
<dbReference type="AlphaFoldDB" id="A0A496PFZ9"/>
<evidence type="ECO:0000313" key="8">
    <source>
        <dbReference type="EMBL" id="RKW69523.1"/>
    </source>
</evidence>
<dbReference type="Proteomes" id="UP000273119">
    <property type="component" value="Unassembled WGS sequence"/>
</dbReference>
<evidence type="ECO:0000256" key="5">
    <source>
        <dbReference type="ARBA" id="ARBA00022989"/>
    </source>
</evidence>
<feature type="transmembrane region" description="Helical" evidence="7">
    <location>
        <begin position="54"/>
        <end position="77"/>
    </location>
</feature>
<name>A0A496PFZ9_9MICC</name>
<evidence type="ECO:0000256" key="6">
    <source>
        <dbReference type="ARBA" id="ARBA00023136"/>
    </source>
</evidence>
<dbReference type="PANTHER" id="PTHR33452:SF1">
    <property type="entry name" value="INNER MEMBRANE PROTEIN YPHA-RELATED"/>
    <property type="match status" value="1"/>
</dbReference>
<comment type="caution">
    <text evidence="8">The sequence shown here is derived from an EMBL/GenBank/DDBJ whole genome shotgun (WGS) entry which is preliminary data.</text>
</comment>
<feature type="transmembrane region" description="Helical" evidence="7">
    <location>
        <begin position="111"/>
        <end position="132"/>
    </location>
</feature>
<evidence type="ECO:0000256" key="4">
    <source>
        <dbReference type="ARBA" id="ARBA00022692"/>
    </source>
</evidence>
<reference evidence="8 9" key="1">
    <citation type="submission" date="2018-07" db="EMBL/GenBank/DDBJ databases">
        <title>Arthrobacter sp. nov., isolated from raw cow's milk with high bacterial count.</title>
        <authorList>
            <person name="Hahne J."/>
            <person name="Isele D."/>
            <person name="Lipski A."/>
        </authorList>
    </citation>
    <scope>NUCLEOTIDE SEQUENCE [LARGE SCALE GENOMIC DNA]</scope>
    <source>
        <strain evidence="8 9">JZ R-183</strain>
    </source>
</reference>
<keyword evidence="4 7" id="KW-0812">Transmembrane</keyword>
<dbReference type="InterPro" id="IPR051907">
    <property type="entry name" value="DoxX-like_oxidoreductase"/>
</dbReference>
<dbReference type="GO" id="GO:0005886">
    <property type="term" value="C:plasma membrane"/>
    <property type="evidence" value="ECO:0007669"/>
    <property type="project" value="UniProtKB-SubCell"/>
</dbReference>
<evidence type="ECO:0000256" key="3">
    <source>
        <dbReference type="ARBA" id="ARBA00022475"/>
    </source>
</evidence>
<dbReference type="PANTHER" id="PTHR33452">
    <property type="entry name" value="OXIDOREDUCTASE CATD-RELATED"/>
    <property type="match status" value="1"/>
</dbReference>
<proteinExistence type="inferred from homology"/>
<sequence>MSPGASLPWTNSLALLLLRVVVGGVLLAHGAQKIFEYTPAGTAASFEKMGVPAAAFVGPAVGWLELIGGALIVVGLLTRVVAALLAVDMLGALFLVHLKAGLFVAQGGFEFVAVLAAVLLALVLAGPGKLALDAAVMPRMRRSRAAQA</sequence>
<dbReference type="EMBL" id="QQXL01000009">
    <property type="protein sequence ID" value="RKW69523.1"/>
    <property type="molecule type" value="Genomic_DNA"/>
</dbReference>
<evidence type="ECO:0000313" key="9">
    <source>
        <dbReference type="Proteomes" id="UP000273119"/>
    </source>
</evidence>
<evidence type="ECO:0000256" key="1">
    <source>
        <dbReference type="ARBA" id="ARBA00004651"/>
    </source>
</evidence>
<dbReference type="InterPro" id="IPR032808">
    <property type="entry name" value="DoxX"/>
</dbReference>
<evidence type="ECO:0000256" key="2">
    <source>
        <dbReference type="ARBA" id="ARBA00006679"/>
    </source>
</evidence>
<keyword evidence="3" id="KW-1003">Cell membrane</keyword>
<accession>A0A496PFZ9</accession>
<comment type="subcellular location">
    <subcellularLocation>
        <location evidence="1">Cell membrane</location>
        <topology evidence="1">Multi-pass membrane protein</topology>
    </subcellularLocation>
</comment>
<comment type="similarity">
    <text evidence="2">Belongs to the DoxX family.</text>
</comment>
<keyword evidence="5 7" id="KW-1133">Transmembrane helix</keyword>